<reference evidence="2" key="1">
    <citation type="submission" date="2022-03" db="EMBL/GenBank/DDBJ databases">
        <authorList>
            <person name="Martin C."/>
        </authorList>
    </citation>
    <scope>NUCLEOTIDE SEQUENCE</scope>
</reference>
<keyword evidence="1" id="KW-0472">Membrane</keyword>
<keyword evidence="1" id="KW-1133">Transmembrane helix</keyword>
<proteinExistence type="predicted"/>
<evidence type="ECO:0000256" key="1">
    <source>
        <dbReference type="SAM" id="Phobius"/>
    </source>
</evidence>
<dbReference type="Proteomes" id="UP000749559">
    <property type="component" value="Unassembled WGS sequence"/>
</dbReference>
<name>A0A8S4N7K5_OWEFU</name>
<evidence type="ECO:0000313" key="3">
    <source>
        <dbReference type="Proteomes" id="UP000749559"/>
    </source>
</evidence>
<protein>
    <submittedName>
        <fullName evidence="2">Uncharacterized protein</fullName>
    </submittedName>
</protein>
<keyword evidence="1" id="KW-0812">Transmembrane</keyword>
<dbReference type="EMBL" id="CAIIXF020000002">
    <property type="protein sequence ID" value="CAH1776987.1"/>
    <property type="molecule type" value="Genomic_DNA"/>
</dbReference>
<organism evidence="2 3">
    <name type="scientific">Owenia fusiformis</name>
    <name type="common">Polychaete worm</name>
    <dbReference type="NCBI Taxonomy" id="6347"/>
    <lineage>
        <taxon>Eukaryota</taxon>
        <taxon>Metazoa</taxon>
        <taxon>Spiralia</taxon>
        <taxon>Lophotrochozoa</taxon>
        <taxon>Annelida</taxon>
        <taxon>Polychaeta</taxon>
        <taxon>Sedentaria</taxon>
        <taxon>Canalipalpata</taxon>
        <taxon>Sabellida</taxon>
        <taxon>Oweniida</taxon>
        <taxon>Oweniidae</taxon>
        <taxon>Owenia</taxon>
    </lineage>
</organism>
<feature type="transmembrane region" description="Helical" evidence="1">
    <location>
        <begin position="62"/>
        <end position="81"/>
    </location>
</feature>
<dbReference type="AlphaFoldDB" id="A0A8S4N7K5"/>
<accession>A0A8S4N7K5</accession>
<feature type="transmembrane region" description="Helical" evidence="1">
    <location>
        <begin position="87"/>
        <end position="105"/>
    </location>
</feature>
<sequence>IEFSIEQLNCEWTRDKCNQSHPVLRLEVSRGQELEMVGKSLTRWLRLVHCFMRFRTDALRNLVVTFVGILNGNRCLAGLVFSRVFTYVKNMVHVLVFSYFFLFFIH</sequence>
<evidence type="ECO:0000313" key="2">
    <source>
        <dbReference type="EMBL" id="CAH1776987.1"/>
    </source>
</evidence>
<feature type="non-terminal residue" evidence="2">
    <location>
        <position position="1"/>
    </location>
</feature>
<gene>
    <name evidence="2" type="ORF">OFUS_LOCUS4108</name>
</gene>
<keyword evidence="3" id="KW-1185">Reference proteome</keyword>
<comment type="caution">
    <text evidence="2">The sequence shown here is derived from an EMBL/GenBank/DDBJ whole genome shotgun (WGS) entry which is preliminary data.</text>
</comment>